<dbReference type="Pfam" id="PF02826">
    <property type="entry name" value="2-Hacid_dh_C"/>
    <property type="match status" value="1"/>
</dbReference>
<dbReference type="SUPFAM" id="SSF51735">
    <property type="entry name" value="NAD(P)-binding Rossmann-fold domains"/>
    <property type="match status" value="1"/>
</dbReference>
<accession>A0A0A9WQC8</accession>
<dbReference type="Gene3D" id="3.40.50.720">
    <property type="entry name" value="NAD(P)-binding Rossmann-like Domain"/>
    <property type="match status" value="2"/>
</dbReference>
<protein>
    <submittedName>
        <fullName evidence="4">Glyoxylate reductase/hydroxypyruvate reductase</fullName>
    </submittedName>
</protein>
<dbReference type="PANTHER" id="PTHR10996:SF277">
    <property type="entry name" value="GLYOXYLATE REDUCTASE_HYDROXYPYRUVATE REDUCTASE"/>
    <property type="match status" value="1"/>
</dbReference>
<feature type="chain" id="PRO_5002053978" evidence="2">
    <location>
        <begin position="24"/>
        <end position="100"/>
    </location>
</feature>
<dbReference type="GO" id="GO:0008465">
    <property type="term" value="F:hydroxypyruvate reductase (NADH) activity"/>
    <property type="evidence" value="ECO:0007669"/>
    <property type="project" value="TreeGrafter"/>
</dbReference>
<dbReference type="GO" id="GO:0005829">
    <property type="term" value="C:cytosol"/>
    <property type="evidence" value="ECO:0007669"/>
    <property type="project" value="TreeGrafter"/>
</dbReference>
<sequence length="100" mass="11121">MVIYFLLHCFLFFFLHLIAVVDQEALYDALVCGKIRAAGLDVMTPEPLPSDHPLLTLQNCVILPHIGSATYQTRMLMADMVVKNITAALLGEQMPAEYAL</sequence>
<organism evidence="4">
    <name type="scientific">Lygus hesperus</name>
    <name type="common">Western plant bug</name>
    <dbReference type="NCBI Taxonomy" id="30085"/>
    <lineage>
        <taxon>Eukaryota</taxon>
        <taxon>Metazoa</taxon>
        <taxon>Ecdysozoa</taxon>
        <taxon>Arthropoda</taxon>
        <taxon>Hexapoda</taxon>
        <taxon>Insecta</taxon>
        <taxon>Pterygota</taxon>
        <taxon>Neoptera</taxon>
        <taxon>Paraneoptera</taxon>
        <taxon>Hemiptera</taxon>
        <taxon>Heteroptera</taxon>
        <taxon>Panheteroptera</taxon>
        <taxon>Cimicomorpha</taxon>
        <taxon>Miridae</taxon>
        <taxon>Mirini</taxon>
        <taxon>Lygus</taxon>
    </lineage>
</organism>
<keyword evidence="1" id="KW-0560">Oxidoreductase</keyword>
<evidence type="ECO:0000256" key="2">
    <source>
        <dbReference type="SAM" id="SignalP"/>
    </source>
</evidence>
<reference evidence="4" key="1">
    <citation type="journal article" date="2014" name="PLoS ONE">
        <title>Transcriptome-Based Identification of ABC Transporters in the Western Tarnished Plant Bug Lygus hesperus.</title>
        <authorList>
            <person name="Hull J.J."/>
            <person name="Chaney K."/>
            <person name="Geib S.M."/>
            <person name="Fabrick J.A."/>
            <person name="Brent C.S."/>
            <person name="Walsh D."/>
            <person name="Lavine L.C."/>
        </authorList>
    </citation>
    <scope>NUCLEOTIDE SEQUENCE</scope>
</reference>
<dbReference type="GO" id="GO:0030267">
    <property type="term" value="F:glyoxylate reductase (NADPH) activity"/>
    <property type="evidence" value="ECO:0007669"/>
    <property type="project" value="TreeGrafter"/>
</dbReference>
<dbReference type="InterPro" id="IPR036291">
    <property type="entry name" value="NAD(P)-bd_dom_sf"/>
</dbReference>
<dbReference type="PANTHER" id="PTHR10996">
    <property type="entry name" value="2-HYDROXYACID DEHYDROGENASE-RELATED"/>
    <property type="match status" value="1"/>
</dbReference>
<gene>
    <name evidence="4" type="primary">Grhpr_6</name>
    <name evidence="4" type="ORF">CM83_58340</name>
</gene>
<dbReference type="GO" id="GO:0051287">
    <property type="term" value="F:NAD binding"/>
    <property type="evidence" value="ECO:0007669"/>
    <property type="project" value="InterPro"/>
</dbReference>
<dbReference type="InterPro" id="IPR006140">
    <property type="entry name" value="D-isomer_DH_NAD-bd"/>
</dbReference>
<feature type="domain" description="D-isomer specific 2-hydroxyacid dehydrogenase NAD-binding" evidence="3">
    <location>
        <begin position="20"/>
        <end position="67"/>
    </location>
</feature>
<dbReference type="AlphaFoldDB" id="A0A0A9WQC8"/>
<reference evidence="4" key="2">
    <citation type="submission" date="2014-07" db="EMBL/GenBank/DDBJ databases">
        <authorList>
            <person name="Hull J."/>
        </authorList>
    </citation>
    <scope>NUCLEOTIDE SEQUENCE</scope>
</reference>
<evidence type="ECO:0000256" key="1">
    <source>
        <dbReference type="ARBA" id="ARBA00023002"/>
    </source>
</evidence>
<evidence type="ECO:0000313" key="4">
    <source>
        <dbReference type="EMBL" id="JAG08703.1"/>
    </source>
</evidence>
<evidence type="ECO:0000259" key="3">
    <source>
        <dbReference type="Pfam" id="PF02826"/>
    </source>
</evidence>
<name>A0A0A9WQC8_LYGHE</name>
<proteinExistence type="predicted"/>
<feature type="signal peptide" evidence="2">
    <location>
        <begin position="1"/>
        <end position="23"/>
    </location>
</feature>
<dbReference type="EMBL" id="GBHO01034901">
    <property type="protein sequence ID" value="JAG08703.1"/>
    <property type="molecule type" value="Transcribed_RNA"/>
</dbReference>
<keyword evidence="4" id="KW-0670">Pyruvate</keyword>
<dbReference type="InterPro" id="IPR050223">
    <property type="entry name" value="D-isomer_2-hydroxyacid_DH"/>
</dbReference>
<keyword evidence="2" id="KW-0732">Signal</keyword>